<dbReference type="Pfam" id="PF00071">
    <property type="entry name" value="Ras"/>
    <property type="match status" value="1"/>
</dbReference>
<evidence type="ECO:0000256" key="1">
    <source>
        <dbReference type="ARBA" id="ARBA00022741"/>
    </source>
</evidence>
<evidence type="ECO:0000256" key="2">
    <source>
        <dbReference type="ARBA" id="ARBA00023134"/>
    </source>
</evidence>
<keyword evidence="2" id="KW-0342">GTP-binding</keyword>
<dbReference type="SMART" id="SM00175">
    <property type="entry name" value="RAB"/>
    <property type="match status" value="1"/>
</dbReference>
<accession>A0ABR4I6K8</accession>
<dbReference type="EMBL" id="JBFXLS010000054">
    <property type="protein sequence ID" value="KAL2823271.1"/>
    <property type="molecule type" value="Genomic_DNA"/>
</dbReference>
<keyword evidence="5" id="KW-1185">Reference proteome</keyword>
<dbReference type="Gene3D" id="3.40.50.300">
    <property type="entry name" value="P-loop containing nucleotide triphosphate hydrolases"/>
    <property type="match status" value="1"/>
</dbReference>
<name>A0ABR4I6K8_9EURO</name>
<organism evidence="4 5">
    <name type="scientific">Aspergillus cavernicola</name>
    <dbReference type="NCBI Taxonomy" id="176166"/>
    <lineage>
        <taxon>Eukaryota</taxon>
        <taxon>Fungi</taxon>
        <taxon>Dikarya</taxon>
        <taxon>Ascomycota</taxon>
        <taxon>Pezizomycotina</taxon>
        <taxon>Eurotiomycetes</taxon>
        <taxon>Eurotiomycetidae</taxon>
        <taxon>Eurotiales</taxon>
        <taxon>Aspergillaceae</taxon>
        <taxon>Aspergillus</taxon>
        <taxon>Aspergillus subgen. Nidulantes</taxon>
    </lineage>
</organism>
<proteinExistence type="predicted"/>
<dbReference type="SUPFAM" id="SSF48452">
    <property type="entry name" value="TPR-like"/>
    <property type="match status" value="1"/>
</dbReference>
<dbReference type="Gene3D" id="1.25.40.10">
    <property type="entry name" value="Tetratricopeptide repeat domain"/>
    <property type="match status" value="1"/>
</dbReference>
<dbReference type="InterPro" id="IPR011990">
    <property type="entry name" value="TPR-like_helical_dom_sf"/>
</dbReference>
<dbReference type="InterPro" id="IPR001806">
    <property type="entry name" value="Small_GTPase"/>
</dbReference>
<evidence type="ECO:0000256" key="3">
    <source>
        <dbReference type="SAM" id="MobiDB-lite"/>
    </source>
</evidence>
<dbReference type="SMART" id="SM00174">
    <property type="entry name" value="RHO"/>
    <property type="match status" value="1"/>
</dbReference>
<feature type="region of interest" description="Disordered" evidence="3">
    <location>
        <begin position="145"/>
        <end position="179"/>
    </location>
</feature>
<reference evidence="4 5" key="1">
    <citation type="submission" date="2024-07" db="EMBL/GenBank/DDBJ databases">
        <title>Section-level genome sequencing and comparative genomics of Aspergillus sections Usti and Cavernicolus.</title>
        <authorList>
            <consortium name="Lawrence Berkeley National Laboratory"/>
            <person name="Nybo J.L."/>
            <person name="Vesth T.C."/>
            <person name="Theobald S."/>
            <person name="Frisvad J.C."/>
            <person name="Larsen T.O."/>
            <person name="Kjaerboelling I."/>
            <person name="Rothschild-Mancinelli K."/>
            <person name="Lyhne E.K."/>
            <person name="Kogle M.E."/>
            <person name="Barry K."/>
            <person name="Clum A."/>
            <person name="Na H."/>
            <person name="Ledsgaard L."/>
            <person name="Lin J."/>
            <person name="Lipzen A."/>
            <person name="Kuo A."/>
            <person name="Riley R."/>
            <person name="Mondo S."/>
            <person name="LaButti K."/>
            <person name="Haridas S."/>
            <person name="Pangalinan J."/>
            <person name="Salamov A.A."/>
            <person name="Simmons B.A."/>
            <person name="Magnuson J.K."/>
            <person name="Chen J."/>
            <person name="Drula E."/>
            <person name="Henrissat B."/>
            <person name="Wiebenga A."/>
            <person name="Lubbers R.J."/>
            <person name="Gomes A.C."/>
            <person name="Makela M.R."/>
            <person name="Stajich J."/>
            <person name="Grigoriev I.V."/>
            <person name="Mortensen U.H."/>
            <person name="De vries R.P."/>
            <person name="Baker S.E."/>
            <person name="Andersen M.R."/>
        </authorList>
    </citation>
    <scope>NUCLEOTIDE SEQUENCE [LARGE SCALE GENOMIC DNA]</scope>
    <source>
        <strain evidence="4 5">CBS 600.67</strain>
    </source>
</reference>
<dbReference type="SUPFAM" id="SSF52540">
    <property type="entry name" value="P-loop containing nucleoside triphosphate hydrolases"/>
    <property type="match status" value="1"/>
</dbReference>
<evidence type="ECO:0000313" key="5">
    <source>
        <dbReference type="Proteomes" id="UP001610335"/>
    </source>
</evidence>
<protein>
    <recommendedName>
        <fullName evidence="6">P-loop containing nucleoside triphosphate hydrolase protein</fullName>
    </recommendedName>
</protein>
<evidence type="ECO:0000313" key="4">
    <source>
        <dbReference type="EMBL" id="KAL2823271.1"/>
    </source>
</evidence>
<keyword evidence="1" id="KW-0547">Nucleotide-binding</keyword>
<feature type="compositionally biased region" description="Low complexity" evidence="3">
    <location>
        <begin position="145"/>
        <end position="160"/>
    </location>
</feature>
<evidence type="ECO:0008006" key="6">
    <source>
        <dbReference type="Google" id="ProtNLM"/>
    </source>
</evidence>
<dbReference type="PANTHER" id="PTHR24072">
    <property type="entry name" value="RHO FAMILY GTPASE"/>
    <property type="match status" value="1"/>
</dbReference>
<sequence>MSVDAIKCVLVGNHTVGKTSLLMSYISKVFSSTDVLVILEPCTDTTNEQDYTRQSFLAYIQADIFFLCFSIASPESFDHVCENWLPKVRHTCPKVPCIVGTESTYEMILLQNTTRRRGRITPVANVTEGTAPDAPLALQETTIESAAPSTPSSAIPTEPEQSPPIDRVPSGSSPLPKEKKEVSNIITLIRQRDFAQAKLTLTVHLNSNLFSVPSKIILAEALYRAGRLSQVIKLLQIPLIILQSDPIAGGTVNHILAKAYFADDIYGKAIEYCETSLAMRSKSPGVDHPSYLESAELKAQILRADGRDGEADTLQMSVFPSRQHQFLHLQDQLESFFESSKELGRDIMTTLLVELIPEDSDEVDRLLKR</sequence>
<dbReference type="Proteomes" id="UP001610335">
    <property type="component" value="Unassembled WGS sequence"/>
</dbReference>
<dbReference type="InterPro" id="IPR003578">
    <property type="entry name" value="Small_GTPase_Rho"/>
</dbReference>
<gene>
    <name evidence="4" type="ORF">BDW59DRAFT_163434</name>
</gene>
<dbReference type="InterPro" id="IPR027417">
    <property type="entry name" value="P-loop_NTPase"/>
</dbReference>
<comment type="caution">
    <text evidence="4">The sequence shown here is derived from an EMBL/GenBank/DDBJ whole genome shotgun (WGS) entry which is preliminary data.</text>
</comment>